<dbReference type="AlphaFoldDB" id="A0A5B7DFR7"/>
<protein>
    <submittedName>
        <fullName evidence="16">Glutamate receptor ionotropic, delta-1</fullName>
    </submittedName>
</protein>
<dbReference type="EMBL" id="VSRR010000830">
    <property type="protein sequence ID" value="MPC20063.1"/>
    <property type="molecule type" value="Genomic_DNA"/>
</dbReference>
<dbReference type="PANTHER" id="PTHR42643:SF38">
    <property type="entry name" value="IONOTROPIC RECEPTOR 100A"/>
    <property type="match status" value="1"/>
</dbReference>
<keyword evidence="17" id="KW-1185">Reference proteome</keyword>
<dbReference type="SUPFAM" id="SSF53850">
    <property type="entry name" value="Periplasmic binding protein-like II"/>
    <property type="match status" value="3"/>
</dbReference>
<feature type="domain" description="Ionotropic glutamate receptor L-glutamate and glycine-binding" evidence="15">
    <location>
        <begin position="1"/>
        <end position="58"/>
    </location>
</feature>
<evidence type="ECO:0000256" key="8">
    <source>
        <dbReference type="ARBA" id="ARBA00023136"/>
    </source>
</evidence>
<feature type="transmembrane region" description="Helical" evidence="13">
    <location>
        <begin position="475"/>
        <end position="493"/>
    </location>
</feature>
<evidence type="ECO:0000256" key="2">
    <source>
        <dbReference type="ARBA" id="ARBA00008685"/>
    </source>
</evidence>
<evidence type="ECO:0000256" key="1">
    <source>
        <dbReference type="ARBA" id="ARBA00004651"/>
    </source>
</evidence>
<evidence type="ECO:0000256" key="11">
    <source>
        <dbReference type="ARBA" id="ARBA00023286"/>
    </source>
</evidence>
<feature type="domain" description="Ionotropic glutamate receptor C-terminal" evidence="14">
    <location>
        <begin position="8"/>
        <end position="335"/>
    </location>
</feature>
<evidence type="ECO:0000256" key="5">
    <source>
        <dbReference type="ARBA" id="ARBA00022692"/>
    </source>
</evidence>
<comment type="caution">
    <text evidence="16">The sequence shown here is derived from an EMBL/GenBank/DDBJ whole genome shotgun (WGS) entry which is preliminary data.</text>
</comment>
<keyword evidence="12" id="KW-0407">Ion channel</keyword>
<reference evidence="16 17" key="1">
    <citation type="submission" date="2019-05" db="EMBL/GenBank/DDBJ databases">
        <title>Another draft genome of Portunus trituberculatus and its Hox gene families provides insights of decapod evolution.</title>
        <authorList>
            <person name="Jeong J.-H."/>
            <person name="Song I."/>
            <person name="Kim S."/>
            <person name="Choi T."/>
            <person name="Kim D."/>
            <person name="Ryu S."/>
            <person name="Kim W."/>
        </authorList>
    </citation>
    <scope>NUCLEOTIDE SEQUENCE [LARGE SCALE GENOMIC DNA]</scope>
    <source>
        <tissue evidence="16">Muscle</tissue>
    </source>
</reference>
<keyword evidence="7" id="KW-0406">Ion transport</keyword>
<dbReference type="Proteomes" id="UP000324222">
    <property type="component" value="Unassembled WGS sequence"/>
</dbReference>
<dbReference type="Pfam" id="PF10613">
    <property type="entry name" value="Lig_chan-Glu_bd"/>
    <property type="match status" value="3"/>
</dbReference>
<keyword evidence="9 16" id="KW-0675">Receptor</keyword>
<dbReference type="GO" id="GO:0015276">
    <property type="term" value="F:ligand-gated monoatomic ion channel activity"/>
    <property type="evidence" value="ECO:0007669"/>
    <property type="project" value="InterPro"/>
</dbReference>
<evidence type="ECO:0000256" key="7">
    <source>
        <dbReference type="ARBA" id="ARBA00023065"/>
    </source>
</evidence>
<evidence type="ECO:0000259" key="14">
    <source>
        <dbReference type="SMART" id="SM00079"/>
    </source>
</evidence>
<name>A0A5B7DFR7_PORTR</name>
<feature type="transmembrane region" description="Helical" evidence="13">
    <location>
        <begin position="168"/>
        <end position="188"/>
    </location>
</feature>
<feature type="transmembrane region" description="Helical" evidence="13">
    <location>
        <begin position="137"/>
        <end position="156"/>
    </location>
</feature>
<dbReference type="InterPro" id="IPR052192">
    <property type="entry name" value="Insect_Ionotropic_Sensory_Rcpt"/>
</dbReference>
<dbReference type="InterPro" id="IPR019594">
    <property type="entry name" value="Glu/Gly-bd"/>
</dbReference>
<keyword evidence="10" id="KW-0325">Glycoprotein</keyword>
<dbReference type="SMART" id="SM00918">
    <property type="entry name" value="Lig_chan-Glu_bd"/>
    <property type="match status" value="3"/>
</dbReference>
<feature type="transmembrane region" description="Helical" evidence="13">
    <location>
        <begin position="103"/>
        <end position="125"/>
    </location>
</feature>
<feature type="domain" description="Ionotropic glutamate receptor L-glutamate and glycine-binding" evidence="15">
    <location>
        <begin position="671"/>
        <end position="718"/>
    </location>
</feature>
<dbReference type="Gene3D" id="1.10.287.70">
    <property type="match status" value="2"/>
</dbReference>
<evidence type="ECO:0000313" key="17">
    <source>
        <dbReference type="Proteomes" id="UP000324222"/>
    </source>
</evidence>
<dbReference type="Gene3D" id="3.40.190.10">
    <property type="entry name" value="Periplasmic binding protein-like II"/>
    <property type="match status" value="4"/>
</dbReference>
<evidence type="ECO:0000256" key="10">
    <source>
        <dbReference type="ARBA" id="ARBA00023180"/>
    </source>
</evidence>
<evidence type="ECO:0000256" key="6">
    <source>
        <dbReference type="ARBA" id="ARBA00022989"/>
    </source>
</evidence>
<dbReference type="InterPro" id="IPR001320">
    <property type="entry name" value="Iontro_rcpt_C"/>
</dbReference>
<feature type="transmembrane region" description="Helical" evidence="13">
    <location>
        <begin position="765"/>
        <end position="788"/>
    </location>
</feature>
<evidence type="ECO:0000256" key="4">
    <source>
        <dbReference type="ARBA" id="ARBA00022475"/>
    </source>
</evidence>
<evidence type="ECO:0000259" key="15">
    <source>
        <dbReference type="SMART" id="SM00918"/>
    </source>
</evidence>
<comment type="subcellular location">
    <subcellularLocation>
        <location evidence="1">Cell membrane</location>
        <topology evidence="1">Multi-pass membrane protein</topology>
    </subcellularLocation>
</comment>
<keyword evidence="11" id="KW-1071">Ligand-gated ion channel</keyword>
<evidence type="ECO:0000313" key="16">
    <source>
        <dbReference type="EMBL" id="MPC20063.1"/>
    </source>
</evidence>
<keyword evidence="5 13" id="KW-0812">Transmembrane</keyword>
<feature type="transmembrane region" description="Helical" evidence="13">
    <location>
        <begin position="533"/>
        <end position="551"/>
    </location>
</feature>
<evidence type="ECO:0000256" key="12">
    <source>
        <dbReference type="ARBA" id="ARBA00023303"/>
    </source>
</evidence>
<dbReference type="Pfam" id="PF00060">
    <property type="entry name" value="Lig_chan"/>
    <property type="match status" value="1"/>
</dbReference>
<accession>A0A5B7DFR7</accession>
<dbReference type="GO" id="GO:0050906">
    <property type="term" value="P:detection of stimulus involved in sensory perception"/>
    <property type="evidence" value="ECO:0007669"/>
    <property type="project" value="UniProtKB-ARBA"/>
</dbReference>
<keyword evidence="4" id="KW-1003">Cell membrane</keyword>
<organism evidence="16 17">
    <name type="scientific">Portunus trituberculatus</name>
    <name type="common">Swimming crab</name>
    <name type="synonym">Neptunus trituberculatus</name>
    <dbReference type="NCBI Taxonomy" id="210409"/>
    <lineage>
        <taxon>Eukaryota</taxon>
        <taxon>Metazoa</taxon>
        <taxon>Ecdysozoa</taxon>
        <taxon>Arthropoda</taxon>
        <taxon>Crustacea</taxon>
        <taxon>Multicrustacea</taxon>
        <taxon>Malacostraca</taxon>
        <taxon>Eumalacostraca</taxon>
        <taxon>Eucarida</taxon>
        <taxon>Decapoda</taxon>
        <taxon>Pleocyemata</taxon>
        <taxon>Brachyura</taxon>
        <taxon>Eubrachyura</taxon>
        <taxon>Portunoidea</taxon>
        <taxon>Portunidae</taxon>
        <taxon>Portuninae</taxon>
        <taxon>Portunus</taxon>
    </lineage>
</organism>
<keyword evidence="8 13" id="KW-0472">Membrane</keyword>
<dbReference type="GO" id="GO:0005886">
    <property type="term" value="C:plasma membrane"/>
    <property type="evidence" value="ECO:0007669"/>
    <property type="project" value="UniProtKB-SubCell"/>
</dbReference>
<keyword evidence="6 13" id="KW-1133">Transmembrane helix</keyword>
<feature type="domain" description="Ionotropic glutamate receptor L-glutamate and glycine-binding" evidence="15">
    <location>
        <begin position="366"/>
        <end position="427"/>
    </location>
</feature>
<evidence type="ECO:0000256" key="13">
    <source>
        <dbReference type="SAM" id="Phobius"/>
    </source>
</evidence>
<sequence>MTRGTDNRIVVTGAMGNVLQVLAQTLNFTYNIVIPEDGGWGSRRPNGSWTGMVGQLIRKEADLALGPFGVTVSRAEVIDYTLSFLMGDYTLLSRKGPPEIDPWGFLFPLTETVWGAVAAALMVAWLATTLVGRRPRYVSVLGWVGGVFLQHVRAFFNQGIAWKAAYGRAGQTVLGSWIVMAAVVFWSYTGNLTSLLAVRHIPQPIQTLRDLLDNPGVTLYISANTLIIDTISRMEDGELREMYDLRNVDRLKYHPLFPVAKMRYGGESSLYTTLTHDMEIASYFQKTKRCDFYKSRGLFTTNSHCMITQKKSPLMKTINYREHRMVQSLQEILDDPEVLQGLKLNPASFRFPISPLVVASAVHWPPHIMVTPGTDGVLTLSLAMGNVMQVLSQTLNFTYSVITPEDQSWGSERPNGSWTGMKADIALGPFGIKLSRSRVVDFTESLYFDDRAILAKKGEPEIDPWGFLYPLTDSVWAALAGVLAVVCLMLGIVSRRPKVVTLLDWSIELLLENMRVFLNQDVKDSLMLGSLKVRTVLGSWMVGAAVVYWGYSGNLTSLLAVRHIPQPIQTLRDLIDDPTITIIMKPNTIVTDTISKMKTGELRELHELQFKGRVKYQHASTFPAALDTVVRRHRHVVISTSLSGDLHMANLFTQTGRCDFYKARQTFFTSTYCMIGQKGSPIVPAITHRYSIITPQDGSWGAERPNGTWTGMVGQVVQNEADIALGPFGIKLSRSRVVDFTDSFYFDDRAILAKKGEPEIDPWGFLYPLTDSVWAALAGVLAVVWLMLGMKMKTGELRELHELQFVGRVKYQHAATFPAALDTVVRRQHHAIISTSLSADLFMADLFTLTGKCDFYKARQTFFTSTHCMIGQKGSPVVPAITHRIRSLIESGVYGHWLLSEIPAITTCRSSPPITLVRAPLSLANLWVRHSPRSGLMLPCDLVTRCLQ</sequence>
<proteinExistence type="inferred from homology"/>
<gene>
    <name evidence="16" type="primary">GRID1_5</name>
    <name evidence="16" type="ORF">E2C01_012994</name>
</gene>
<evidence type="ECO:0000256" key="3">
    <source>
        <dbReference type="ARBA" id="ARBA00022448"/>
    </source>
</evidence>
<keyword evidence="3" id="KW-0813">Transport</keyword>
<dbReference type="PANTHER" id="PTHR42643">
    <property type="entry name" value="IONOTROPIC RECEPTOR 20A-RELATED"/>
    <property type="match status" value="1"/>
</dbReference>
<dbReference type="OrthoDB" id="6366681at2759"/>
<comment type="similarity">
    <text evidence="2">Belongs to the glutamate-gated ion channel (TC 1.A.10.1) family.</text>
</comment>
<dbReference type="SMART" id="SM00079">
    <property type="entry name" value="PBPe"/>
    <property type="match status" value="1"/>
</dbReference>
<evidence type="ECO:0000256" key="9">
    <source>
        <dbReference type="ARBA" id="ARBA00023170"/>
    </source>
</evidence>